<organism evidence="1 2">
    <name type="scientific">Candidatus Ruania gallistercoris</name>
    <dbReference type="NCBI Taxonomy" id="2838746"/>
    <lineage>
        <taxon>Bacteria</taxon>
        <taxon>Bacillati</taxon>
        <taxon>Actinomycetota</taxon>
        <taxon>Actinomycetes</taxon>
        <taxon>Micrococcales</taxon>
        <taxon>Ruaniaceae</taxon>
        <taxon>Ruania</taxon>
    </lineage>
</organism>
<reference evidence="1" key="1">
    <citation type="journal article" date="2021" name="PeerJ">
        <title>Extensive microbial diversity within the chicken gut microbiome revealed by metagenomics and culture.</title>
        <authorList>
            <person name="Gilroy R."/>
            <person name="Ravi A."/>
            <person name="Getino M."/>
            <person name="Pursley I."/>
            <person name="Horton D.L."/>
            <person name="Alikhan N.F."/>
            <person name="Baker D."/>
            <person name="Gharbi K."/>
            <person name="Hall N."/>
            <person name="Watson M."/>
            <person name="Adriaenssens E.M."/>
            <person name="Foster-Nyarko E."/>
            <person name="Jarju S."/>
            <person name="Secka A."/>
            <person name="Antonio M."/>
            <person name="Oren A."/>
            <person name="Chaudhuri R.R."/>
            <person name="La Ragione R."/>
            <person name="Hildebrand F."/>
            <person name="Pallen M.J."/>
        </authorList>
    </citation>
    <scope>NUCLEOTIDE SEQUENCE</scope>
    <source>
        <strain evidence="1">ChiGjej4B4-7305</strain>
    </source>
</reference>
<dbReference type="Proteomes" id="UP000824037">
    <property type="component" value="Unassembled WGS sequence"/>
</dbReference>
<reference evidence="1" key="2">
    <citation type="submission" date="2021-04" db="EMBL/GenBank/DDBJ databases">
        <authorList>
            <person name="Gilroy R."/>
        </authorList>
    </citation>
    <scope>NUCLEOTIDE SEQUENCE</scope>
    <source>
        <strain evidence="1">ChiGjej4B4-7305</strain>
    </source>
</reference>
<name>A0A9D2EIF4_9MICO</name>
<gene>
    <name evidence="1" type="ORF">H9815_21080</name>
</gene>
<accession>A0A9D2EIF4</accession>
<comment type="caution">
    <text evidence="1">The sequence shown here is derived from an EMBL/GenBank/DDBJ whole genome shotgun (WGS) entry which is preliminary data.</text>
</comment>
<dbReference type="AlphaFoldDB" id="A0A9D2EIF4"/>
<sequence length="57" mass="6376">MAHTEPIRGIRADGTAERSWYGPDSRGVMLTIVGIIVPDRHTGEEMLLIVHVMPDYD</sequence>
<proteinExistence type="predicted"/>
<dbReference type="EMBL" id="DXBY01000356">
    <property type="protein sequence ID" value="HIZ38279.1"/>
    <property type="molecule type" value="Genomic_DNA"/>
</dbReference>
<protein>
    <submittedName>
        <fullName evidence="1">Uncharacterized protein</fullName>
    </submittedName>
</protein>
<evidence type="ECO:0000313" key="2">
    <source>
        <dbReference type="Proteomes" id="UP000824037"/>
    </source>
</evidence>
<evidence type="ECO:0000313" key="1">
    <source>
        <dbReference type="EMBL" id="HIZ38279.1"/>
    </source>
</evidence>